<comment type="caution">
    <text evidence="5">The sequence shown here is derived from an EMBL/GenBank/DDBJ whole genome shotgun (WGS) entry which is preliminary data.</text>
</comment>
<protein>
    <recommendedName>
        <fullName evidence="4">HTH crp-type domain-containing protein</fullName>
    </recommendedName>
</protein>
<dbReference type="OrthoDB" id="7584044at2"/>
<dbReference type="STRING" id="1774969.AUC69_01325"/>
<dbReference type="SUPFAM" id="SSF51206">
    <property type="entry name" value="cAMP-binding domain-like"/>
    <property type="match status" value="1"/>
</dbReference>
<keyword evidence="2" id="KW-0238">DNA-binding</keyword>
<accession>A0A1E3VW72</accession>
<evidence type="ECO:0000313" key="5">
    <source>
        <dbReference type="EMBL" id="ODR97788.1"/>
    </source>
</evidence>
<dbReference type="EMBL" id="LPWF01000024">
    <property type="protein sequence ID" value="ODR97788.1"/>
    <property type="molecule type" value="Genomic_DNA"/>
</dbReference>
<gene>
    <name evidence="5" type="ORF">AUC69_01325</name>
</gene>
<dbReference type="Gene3D" id="2.60.120.10">
    <property type="entry name" value="Jelly Rolls"/>
    <property type="match status" value="1"/>
</dbReference>
<dbReference type="PANTHER" id="PTHR24567:SF68">
    <property type="entry name" value="DNA-BINDING TRANSCRIPTIONAL DUAL REGULATOR CRP"/>
    <property type="match status" value="1"/>
</dbReference>
<dbReference type="InterPro" id="IPR014710">
    <property type="entry name" value="RmlC-like_jellyroll"/>
</dbReference>
<keyword evidence="1" id="KW-0805">Transcription regulation</keyword>
<dbReference type="SUPFAM" id="SSF46785">
    <property type="entry name" value="Winged helix' DNA-binding domain"/>
    <property type="match status" value="1"/>
</dbReference>
<evidence type="ECO:0000256" key="2">
    <source>
        <dbReference type="ARBA" id="ARBA00023125"/>
    </source>
</evidence>
<dbReference type="InterPro" id="IPR036388">
    <property type="entry name" value="WH-like_DNA-bd_sf"/>
</dbReference>
<dbReference type="CDD" id="cd00038">
    <property type="entry name" value="CAP_ED"/>
    <property type="match status" value="1"/>
</dbReference>
<evidence type="ECO:0000256" key="1">
    <source>
        <dbReference type="ARBA" id="ARBA00023015"/>
    </source>
</evidence>
<dbReference type="InterPro" id="IPR012318">
    <property type="entry name" value="HTH_CRP"/>
</dbReference>
<evidence type="ECO:0000256" key="3">
    <source>
        <dbReference type="ARBA" id="ARBA00023163"/>
    </source>
</evidence>
<dbReference type="InterPro" id="IPR018490">
    <property type="entry name" value="cNMP-bd_dom_sf"/>
</dbReference>
<reference evidence="5 6" key="1">
    <citation type="journal article" date="2016" name="Environ. Microbiol.">
        <title>New Methyloceanibacter diversity from North Sea sediments includes methanotroph containing solely the soluble methane monooxygenase.</title>
        <authorList>
            <person name="Vekeman B."/>
            <person name="Kerckhof F.M."/>
            <person name="Cremers G."/>
            <person name="de Vos P."/>
            <person name="Vandamme P."/>
            <person name="Boon N."/>
            <person name="Op den Camp H.J."/>
            <person name="Heylen K."/>
        </authorList>
    </citation>
    <scope>NUCLEOTIDE SEQUENCE [LARGE SCALE GENOMIC DNA]</scope>
    <source>
        <strain evidence="5 6">R-67175</strain>
    </source>
</reference>
<evidence type="ECO:0000313" key="6">
    <source>
        <dbReference type="Proteomes" id="UP000094472"/>
    </source>
</evidence>
<dbReference type="RefSeq" id="WP_069441608.1">
    <property type="nucleotide sequence ID" value="NZ_LPWF01000024.1"/>
</dbReference>
<feature type="domain" description="HTH crp-type" evidence="4">
    <location>
        <begin position="157"/>
        <end position="231"/>
    </location>
</feature>
<keyword evidence="6" id="KW-1185">Reference proteome</keyword>
<keyword evidence="3" id="KW-0804">Transcription</keyword>
<dbReference type="InterPro" id="IPR050397">
    <property type="entry name" value="Env_Response_Regulators"/>
</dbReference>
<organism evidence="5 6">
    <name type="scientific">Methyloceanibacter superfactus</name>
    <dbReference type="NCBI Taxonomy" id="1774969"/>
    <lineage>
        <taxon>Bacteria</taxon>
        <taxon>Pseudomonadati</taxon>
        <taxon>Pseudomonadota</taxon>
        <taxon>Alphaproteobacteria</taxon>
        <taxon>Hyphomicrobiales</taxon>
        <taxon>Hyphomicrobiaceae</taxon>
        <taxon>Methyloceanibacter</taxon>
    </lineage>
</organism>
<dbReference type="GO" id="GO:0003677">
    <property type="term" value="F:DNA binding"/>
    <property type="evidence" value="ECO:0007669"/>
    <property type="project" value="UniProtKB-KW"/>
</dbReference>
<evidence type="ECO:0000259" key="4">
    <source>
        <dbReference type="PROSITE" id="PS51063"/>
    </source>
</evidence>
<dbReference type="GO" id="GO:0005829">
    <property type="term" value="C:cytosol"/>
    <property type="evidence" value="ECO:0007669"/>
    <property type="project" value="TreeGrafter"/>
</dbReference>
<dbReference type="AlphaFoldDB" id="A0A1E3VW72"/>
<dbReference type="GO" id="GO:0003700">
    <property type="term" value="F:DNA-binding transcription factor activity"/>
    <property type="evidence" value="ECO:0007669"/>
    <property type="project" value="TreeGrafter"/>
</dbReference>
<dbReference type="InterPro" id="IPR036390">
    <property type="entry name" value="WH_DNA-bd_sf"/>
</dbReference>
<dbReference type="Pfam" id="PF13545">
    <property type="entry name" value="HTH_Crp_2"/>
    <property type="match status" value="1"/>
</dbReference>
<dbReference type="InterPro" id="IPR000595">
    <property type="entry name" value="cNMP-bd_dom"/>
</dbReference>
<dbReference type="PANTHER" id="PTHR24567">
    <property type="entry name" value="CRP FAMILY TRANSCRIPTIONAL REGULATORY PROTEIN"/>
    <property type="match status" value="1"/>
</dbReference>
<dbReference type="Gene3D" id="1.10.10.10">
    <property type="entry name" value="Winged helix-like DNA-binding domain superfamily/Winged helix DNA-binding domain"/>
    <property type="match status" value="1"/>
</dbReference>
<dbReference type="Proteomes" id="UP000094472">
    <property type="component" value="Unassembled WGS sequence"/>
</dbReference>
<name>A0A1E3VW72_9HYPH</name>
<sequence length="250" mass="28084">MLTATPFSYEVQCSRCPLRTCEVFQPATDDELASISTLKAGELRTGPASTVLQEGIPSDQLFTLLEGWAFRYKSLDDGRRQITSFALPGDFLGIQGSMQGEMDHSVETLTPAVLCSFPRKRVWELFQKAPSLAFDITWLSARHESMLNEHLLSLGRRNAVECAAYYLLHLYLRADDVGLVTEGKVRFPFTQDHLADALGLSLVHTNKTLKRLSERGLVQWEHGWCFIPDVAALADIAKFDLEQPRTRPLL</sequence>
<dbReference type="PROSITE" id="PS51063">
    <property type="entry name" value="HTH_CRP_2"/>
    <property type="match status" value="1"/>
</dbReference>
<proteinExistence type="predicted"/>
<dbReference type="Pfam" id="PF00027">
    <property type="entry name" value="cNMP_binding"/>
    <property type="match status" value="1"/>
</dbReference>